<comment type="caution">
    <text evidence="1">The sequence shown here is derived from an EMBL/GenBank/DDBJ whole genome shotgun (WGS) entry which is preliminary data.</text>
</comment>
<reference evidence="1" key="2">
    <citation type="journal article" date="2024" name="Plant">
        <title>Genomic evolution and insights into agronomic trait innovations of Sesamum species.</title>
        <authorList>
            <person name="Miao H."/>
            <person name="Wang L."/>
            <person name="Qu L."/>
            <person name="Liu H."/>
            <person name="Sun Y."/>
            <person name="Le M."/>
            <person name="Wang Q."/>
            <person name="Wei S."/>
            <person name="Zheng Y."/>
            <person name="Lin W."/>
            <person name="Duan Y."/>
            <person name="Cao H."/>
            <person name="Xiong S."/>
            <person name="Wang X."/>
            <person name="Wei L."/>
            <person name="Li C."/>
            <person name="Ma Q."/>
            <person name="Ju M."/>
            <person name="Zhao R."/>
            <person name="Li G."/>
            <person name="Mu C."/>
            <person name="Tian Q."/>
            <person name="Mei H."/>
            <person name="Zhang T."/>
            <person name="Gao T."/>
            <person name="Zhang H."/>
        </authorList>
    </citation>
    <scope>NUCLEOTIDE SEQUENCE</scope>
    <source>
        <strain evidence="1">G02</strain>
    </source>
</reference>
<organism evidence="1">
    <name type="scientific">Sesamum radiatum</name>
    <name type="common">Black benniseed</name>
    <dbReference type="NCBI Taxonomy" id="300843"/>
    <lineage>
        <taxon>Eukaryota</taxon>
        <taxon>Viridiplantae</taxon>
        <taxon>Streptophyta</taxon>
        <taxon>Embryophyta</taxon>
        <taxon>Tracheophyta</taxon>
        <taxon>Spermatophyta</taxon>
        <taxon>Magnoliopsida</taxon>
        <taxon>eudicotyledons</taxon>
        <taxon>Gunneridae</taxon>
        <taxon>Pentapetalae</taxon>
        <taxon>asterids</taxon>
        <taxon>lamiids</taxon>
        <taxon>Lamiales</taxon>
        <taxon>Pedaliaceae</taxon>
        <taxon>Sesamum</taxon>
    </lineage>
</organism>
<name>A0AAW2RY68_SESRA</name>
<dbReference type="EMBL" id="JACGWJ010000012">
    <property type="protein sequence ID" value="KAL0385176.1"/>
    <property type="molecule type" value="Genomic_DNA"/>
</dbReference>
<protein>
    <submittedName>
        <fullName evidence="1">Uncharacterized protein</fullName>
    </submittedName>
</protein>
<reference evidence="1" key="1">
    <citation type="submission" date="2020-06" db="EMBL/GenBank/DDBJ databases">
        <authorList>
            <person name="Li T."/>
            <person name="Hu X."/>
            <person name="Zhang T."/>
            <person name="Song X."/>
            <person name="Zhang H."/>
            <person name="Dai N."/>
            <person name="Sheng W."/>
            <person name="Hou X."/>
            <person name="Wei L."/>
        </authorList>
    </citation>
    <scope>NUCLEOTIDE SEQUENCE</scope>
    <source>
        <strain evidence="1">G02</strain>
        <tissue evidence="1">Leaf</tissue>
    </source>
</reference>
<dbReference type="AlphaFoldDB" id="A0AAW2RY68"/>
<sequence length="60" mass="6028">MTISATPTVLDGCLIVHGKVVLTKVPENVVAHPASSGSAFLGASSASVSSHHVFTLGVLE</sequence>
<evidence type="ECO:0000313" key="1">
    <source>
        <dbReference type="EMBL" id="KAL0385176.1"/>
    </source>
</evidence>
<accession>A0AAW2RY68</accession>
<gene>
    <name evidence="1" type="ORF">Sradi_2911900</name>
</gene>
<proteinExistence type="predicted"/>